<dbReference type="PROSITE" id="PS50931">
    <property type="entry name" value="HTH_LYSR"/>
    <property type="match status" value="1"/>
</dbReference>
<dbReference type="RefSeq" id="WP_084938348.1">
    <property type="nucleotide sequence ID" value="NZ_MLFR01000050.1"/>
</dbReference>
<dbReference type="InterPro" id="IPR058163">
    <property type="entry name" value="LysR-type_TF_proteobact-type"/>
</dbReference>
<organism evidence="6 7">
    <name type="scientific">Pantoea rwandensis</name>
    <dbReference type="NCBI Taxonomy" id="1076550"/>
    <lineage>
        <taxon>Bacteria</taxon>
        <taxon>Pseudomonadati</taxon>
        <taxon>Pseudomonadota</taxon>
        <taxon>Gammaproteobacteria</taxon>
        <taxon>Enterobacterales</taxon>
        <taxon>Erwiniaceae</taxon>
        <taxon>Pantoea</taxon>
    </lineage>
</organism>
<dbReference type="GO" id="GO:0006351">
    <property type="term" value="P:DNA-templated transcription"/>
    <property type="evidence" value="ECO:0007669"/>
    <property type="project" value="TreeGrafter"/>
</dbReference>
<evidence type="ECO:0000256" key="4">
    <source>
        <dbReference type="ARBA" id="ARBA00023163"/>
    </source>
</evidence>
<comment type="similarity">
    <text evidence="1">Belongs to the LysR transcriptional regulatory family.</text>
</comment>
<reference evidence="6 7" key="1">
    <citation type="journal article" date="2017" name="Antonie Van Leeuwenhoek">
        <title>Phylogenomic resolution of the bacterial genus Pantoea and its relationship with Erwinia and Tatumella.</title>
        <authorList>
            <person name="Palmer M."/>
            <person name="Steenkamp E.T."/>
            <person name="Coetzee M.P."/>
            <person name="Chan W.Y."/>
            <person name="van Zyl E."/>
            <person name="De Maayer P."/>
            <person name="Coutinho T.A."/>
            <person name="Blom J."/>
            <person name="Smits T.H."/>
            <person name="Duffy B."/>
            <person name="Venter S.N."/>
        </authorList>
    </citation>
    <scope>NUCLEOTIDE SEQUENCE [LARGE SCALE GENOMIC DNA]</scope>
    <source>
        <strain evidence="6 7">LMG 26275</strain>
    </source>
</reference>
<evidence type="ECO:0000256" key="3">
    <source>
        <dbReference type="ARBA" id="ARBA00023125"/>
    </source>
</evidence>
<dbReference type="EMBL" id="MLFR01000050">
    <property type="protein sequence ID" value="ORM65094.1"/>
    <property type="molecule type" value="Genomic_DNA"/>
</dbReference>
<evidence type="ECO:0000259" key="5">
    <source>
        <dbReference type="PROSITE" id="PS50931"/>
    </source>
</evidence>
<dbReference type="Pfam" id="PF03466">
    <property type="entry name" value="LysR_substrate"/>
    <property type="match status" value="1"/>
</dbReference>
<dbReference type="InterPro" id="IPR036388">
    <property type="entry name" value="WH-like_DNA-bd_sf"/>
</dbReference>
<dbReference type="Pfam" id="PF00126">
    <property type="entry name" value="HTH_1"/>
    <property type="match status" value="1"/>
</dbReference>
<name>A0A1X1CL44_9GAMM</name>
<dbReference type="GO" id="GO:0043565">
    <property type="term" value="F:sequence-specific DNA binding"/>
    <property type="evidence" value="ECO:0007669"/>
    <property type="project" value="TreeGrafter"/>
</dbReference>
<dbReference type="PANTHER" id="PTHR30537:SF1">
    <property type="entry name" value="HTH-TYPE TRANSCRIPTIONAL REGULATOR PGRR"/>
    <property type="match status" value="1"/>
</dbReference>
<dbReference type="SUPFAM" id="SSF53850">
    <property type="entry name" value="Periplasmic binding protein-like II"/>
    <property type="match status" value="1"/>
</dbReference>
<dbReference type="Proteomes" id="UP000193558">
    <property type="component" value="Unassembled WGS sequence"/>
</dbReference>
<keyword evidence="4" id="KW-0804">Transcription</keyword>
<feature type="domain" description="HTH lysR-type" evidence="5">
    <location>
        <begin position="4"/>
        <end position="61"/>
    </location>
</feature>
<dbReference type="InterPro" id="IPR036390">
    <property type="entry name" value="WH_DNA-bd_sf"/>
</dbReference>
<dbReference type="PANTHER" id="PTHR30537">
    <property type="entry name" value="HTH-TYPE TRANSCRIPTIONAL REGULATOR"/>
    <property type="match status" value="1"/>
</dbReference>
<dbReference type="AlphaFoldDB" id="A0A1X1CL44"/>
<keyword evidence="2" id="KW-0805">Transcription regulation</keyword>
<protein>
    <submittedName>
        <fullName evidence="6">LysR family transcriptional regulator</fullName>
    </submittedName>
</protein>
<dbReference type="Gene3D" id="1.10.10.10">
    <property type="entry name" value="Winged helix-like DNA-binding domain superfamily/Winged helix DNA-binding domain"/>
    <property type="match status" value="1"/>
</dbReference>
<accession>A0A1X1CL44</accession>
<dbReference type="InterPro" id="IPR005119">
    <property type="entry name" value="LysR_subst-bd"/>
</dbReference>
<dbReference type="OrthoDB" id="9813056at2"/>
<keyword evidence="3" id="KW-0238">DNA-binding</keyword>
<proteinExistence type="inferred from homology"/>
<comment type="caution">
    <text evidence="6">The sequence shown here is derived from an EMBL/GenBank/DDBJ whole genome shotgun (WGS) entry which is preliminary data.</text>
</comment>
<evidence type="ECO:0000313" key="6">
    <source>
        <dbReference type="EMBL" id="ORM65094.1"/>
    </source>
</evidence>
<dbReference type="GO" id="GO:0003700">
    <property type="term" value="F:DNA-binding transcription factor activity"/>
    <property type="evidence" value="ECO:0007669"/>
    <property type="project" value="InterPro"/>
</dbReference>
<sequence>MSRTGITELEIMLAVARRGTFKGAASELEMSPSAVTNAVAALEKRLGVRLFNRTTRSVALTDAGRRFMQKIAPALEMIRSASEEVSSEPNDPAGILRLNVPPESCSLWYESVLIPFLQRYPRIRVDISSQRERVDIVAEGFDAGIRLAEDIPADMIAVKLTADLRMIVVAAPDYLDRVQAPTQPEQLSEHSTLCMRMSDGSLYRWELTDQQQSYKLQGEPRFAASDLASMHKAAVAGLGIACLSEQHIAADVQAGRLVRLLPDWHVNLGALCLYYPGHRLVPPALNALTTFVRDLR</sequence>
<gene>
    <name evidence="6" type="ORF">HA51_25890</name>
</gene>
<dbReference type="SUPFAM" id="SSF46785">
    <property type="entry name" value="Winged helix' DNA-binding domain"/>
    <property type="match status" value="1"/>
</dbReference>
<evidence type="ECO:0000313" key="7">
    <source>
        <dbReference type="Proteomes" id="UP000193558"/>
    </source>
</evidence>
<dbReference type="InterPro" id="IPR000847">
    <property type="entry name" value="LysR_HTH_N"/>
</dbReference>
<evidence type="ECO:0000256" key="1">
    <source>
        <dbReference type="ARBA" id="ARBA00009437"/>
    </source>
</evidence>
<evidence type="ECO:0000256" key="2">
    <source>
        <dbReference type="ARBA" id="ARBA00023015"/>
    </source>
</evidence>
<dbReference type="Gene3D" id="3.40.190.290">
    <property type="match status" value="1"/>
</dbReference>
<dbReference type="FunFam" id="1.10.10.10:FF:000001">
    <property type="entry name" value="LysR family transcriptional regulator"/>
    <property type="match status" value="1"/>
</dbReference>